<organism evidence="2 3">
    <name type="scientific">[Mycoplasma] falconis</name>
    <dbReference type="NCBI Taxonomy" id="92403"/>
    <lineage>
        <taxon>Bacteria</taxon>
        <taxon>Bacillati</taxon>
        <taxon>Mycoplasmatota</taxon>
        <taxon>Mycoplasmoidales</taxon>
        <taxon>Metamycoplasmataceae</taxon>
        <taxon>Metamycoplasma</taxon>
    </lineage>
</organism>
<protein>
    <recommendedName>
        <fullName evidence="4">Lipoprotein</fullName>
    </recommendedName>
</protein>
<feature type="signal peptide" evidence="1">
    <location>
        <begin position="1"/>
        <end position="28"/>
    </location>
</feature>
<name>A0A501XBX8_9BACT</name>
<keyword evidence="1" id="KW-0732">Signal</keyword>
<dbReference type="AlphaFoldDB" id="A0A501XBX8"/>
<dbReference type="EMBL" id="VFSS01000001">
    <property type="protein sequence ID" value="TPE58095.1"/>
    <property type="molecule type" value="Genomic_DNA"/>
</dbReference>
<comment type="caution">
    <text evidence="2">The sequence shown here is derived from an EMBL/GenBank/DDBJ whole genome shotgun (WGS) entry which is preliminary data.</text>
</comment>
<keyword evidence="3" id="KW-1185">Reference proteome</keyword>
<evidence type="ECO:0000256" key="1">
    <source>
        <dbReference type="SAM" id="SignalP"/>
    </source>
</evidence>
<sequence>MKKCSKRHLSTIFLSTAGLCAFSLLSSACVKPIINKNISDDQPLLYDGLEGTNIFDFKENNLHSLEPNRIGIKVESLEKFYDLNLIRVDYYAYLINNPNVKTDIKHQTFSNLAINRSYLNHLINEKSNEFILKAYEENNNKITRTQIALNNEPSGGSIELVINNSNIYIPENLEISFTYNPFSLINLNFGSTIELDVDIGQNKEKVKKQIEIAVKDLKQGMNSEYLVSVLKPQLFGKWKKNVKFEEIKEDQPLNTYFEIEKIIFQNNQEVNKEFELSYLEPEIYQVNQEDKTIEIRFKILKPKNKYGNSFETEYLFQTLWKERNA</sequence>
<evidence type="ECO:0000313" key="2">
    <source>
        <dbReference type="EMBL" id="TPE58095.1"/>
    </source>
</evidence>
<reference evidence="2 3" key="1">
    <citation type="submission" date="2019-06" db="EMBL/GenBank/DDBJ databases">
        <title>Mycoplasma falconis type strain whole genome sequence.</title>
        <authorList>
            <person name="Spergser J."/>
        </authorList>
    </citation>
    <scope>NUCLEOTIDE SEQUENCE [LARGE SCALE GENOMIC DNA]</scope>
    <source>
        <strain evidence="2 3">ATCC 51372</strain>
    </source>
</reference>
<dbReference type="Proteomes" id="UP000319776">
    <property type="component" value="Unassembled WGS sequence"/>
</dbReference>
<accession>A0A501XBX8</accession>
<dbReference type="RefSeq" id="WP_140781068.1">
    <property type="nucleotide sequence ID" value="NZ_VFSS01000001.1"/>
</dbReference>
<feature type="chain" id="PRO_5021439173" description="Lipoprotein" evidence="1">
    <location>
        <begin position="29"/>
        <end position="325"/>
    </location>
</feature>
<evidence type="ECO:0008006" key="4">
    <source>
        <dbReference type="Google" id="ProtNLM"/>
    </source>
</evidence>
<evidence type="ECO:0000313" key="3">
    <source>
        <dbReference type="Proteomes" id="UP000319776"/>
    </source>
</evidence>
<proteinExistence type="predicted"/>
<gene>
    <name evidence="2" type="ORF">FJO69_00610</name>
</gene>
<dbReference type="PROSITE" id="PS51257">
    <property type="entry name" value="PROKAR_LIPOPROTEIN"/>
    <property type="match status" value="1"/>
</dbReference>